<sequence length="339" mass="38225">MKSGHHAPPSSAQGLSYPPLPPREDLNTAFANSDMSPEDSEYFRICVDKSQSTLAQNAWQHEVRRKSSPEDSLWYNVWNEPYRHAQFFRMADFMDIDAEEDFAATARFYERLQRRYPCANFMSLPGFVHICTLLHLLLESENELPCDDATKSSTTSTRPAAPKRDRNAGAGRHEPDRSHLAVGALSSEVVAKMRHDTVEQLKANEVGAELATEEQNALLGSGDCRSTPGQKLGCARGRRDTHPLHPQPVDMVDDWESGSETEMENRKHHPIDDRWGEGRYTSHNAWGIREVTRRDMKVTKMDVASKALGIDRMAKDDEVAGTSERDSHVDPTARQLLQL</sequence>
<feature type="compositionally biased region" description="Basic and acidic residues" evidence="1">
    <location>
        <begin position="162"/>
        <end position="179"/>
    </location>
</feature>
<dbReference type="EMBL" id="JAQQWI010000007">
    <property type="protein sequence ID" value="KAK8026512.1"/>
    <property type="molecule type" value="Genomic_DNA"/>
</dbReference>
<comment type="caution">
    <text evidence="2">The sequence shown here is derived from an EMBL/GenBank/DDBJ whole genome shotgun (WGS) entry which is preliminary data.</text>
</comment>
<feature type="region of interest" description="Disordered" evidence="1">
    <location>
        <begin position="146"/>
        <end position="182"/>
    </location>
</feature>
<protein>
    <submittedName>
        <fullName evidence="2">Uncharacterized protein</fullName>
    </submittedName>
</protein>
<evidence type="ECO:0000313" key="3">
    <source>
        <dbReference type="Proteomes" id="UP001396898"/>
    </source>
</evidence>
<reference evidence="2 3" key="1">
    <citation type="submission" date="2023-01" db="EMBL/GenBank/DDBJ databases">
        <title>Analysis of 21 Apiospora genomes using comparative genomics revels a genus with tremendous synthesis potential of carbohydrate active enzymes and secondary metabolites.</title>
        <authorList>
            <person name="Sorensen T."/>
        </authorList>
    </citation>
    <scope>NUCLEOTIDE SEQUENCE [LARGE SCALE GENOMIC DNA]</scope>
    <source>
        <strain evidence="2 3">CBS 20057</strain>
    </source>
</reference>
<proteinExistence type="predicted"/>
<feature type="compositionally biased region" description="Basic and acidic residues" evidence="1">
    <location>
        <begin position="312"/>
        <end position="331"/>
    </location>
</feature>
<gene>
    <name evidence="2" type="ORF">PG991_003568</name>
</gene>
<feature type="region of interest" description="Disordered" evidence="1">
    <location>
        <begin position="1"/>
        <end position="36"/>
    </location>
</feature>
<evidence type="ECO:0000256" key="1">
    <source>
        <dbReference type="SAM" id="MobiDB-lite"/>
    </source>
</evidence>
<dbReference type="Proteomes" id="UP001396898">
    <property type="component" value="Unassembled WGS sequence"/>
</dbReference>
<accession>A0ABR1S3U5</accession>
<evidence type="ECO:0000313" key="2">
    <source>
        <dbReference type="EMBL" id="KAK8026512.1"/>
    </source>
</evidence>
<feature type="region of interest" description="Disordered" evidence="1">
    <location>
        <begin position="312"/>
        <end position="339"/>
    </location>
</feature>
<organism evidence="2 3">
    <name type="scientific">Apiospora marii</name>
    <dbReference type="NCBI Taxonomy" id="335849"/>
    <lineage>
        <taxon>Eukaryota</taxon>
        <taxon>Fungi</taxon>
        <taxon>Dikarya</taxon>
        <taxon>Ascomycota</taxon>
        <taxon>Pezizomycotina</taxon>
        <taxon>Sordariomycetes</taxon>
        <taxon>Xylariomycetidae</taxon>
        <taxon>Amphisphaeriales</taxon>
        <taxon>Apiosporaceae</taxon>
        <taxon>Apiospora</taxon>
    </lineage>
</organism>
<keyword evidence="3" id="KW-1185">Reference proteome</keyword>
<name>A0ABR1S3U5_9PEZI</name>